<gene>
    <name evidence="1" type="ORF">BDY19DRAFT_993133</name>
</gene>
<evidence type="ECO:0000313" key="2">
    <source>
        <dbReference type="Proteomes" id="UP001055072"/>
    </source>
</evidence>
<sequence length="1141" mass="127587">MSSQAPATTVTSHQPTSAAEDERWKEWKEWKKRKQWEDFCRWKEEEGRNNANIVQETSGTTSSTGVTNAQYAQSGQATGVAMDTVTPLSDGEQGNNDLNPVQKESEDTSNTGKTQYVLSGQPTGWAAMDKVIHEYDENKVKECKDDIDNLLVFAGLFSSILTAFLIQSYQSLLGDTSGQSQLGQQPVNQTAGYQLERSQIYPATSPSSPSTPTQPSTYNIRVNALWFASLILALISASFGILVKQWLREYMAVTNPSPQARLRLRQLRCPALDTWMVFGIAAILPFILHLSLALFFVGLAYFTAPIHPSIRDTTIPLIGAWGFCFAAVTLLPLFFPRCPYRTTFLQLLFSRIHRGMQRFTTHASHRIDERLEDTKPPASNVTTPTPPPSSVASATPPSSGITSTVPSSSLNKTGHWYSPVTTLCLMMLRKLFNVVARACDRANELEVILSDQKDLKVLSDADAIQSNDELLITEISEAAGQVDIAKLNPYATLKFIRELLRNRISFPSLPDDDDNNPYAYNELIINLEGTTLRHQTRKAIIKMILNFLPRLPSSFKGFPDPALIRGQGQPNDPAHLEPRLIFALLLSLSGESLDQAKFLVDHLSQQKRGREIVLMFRPYSLKYTTATWFAWKKIKVVVGLLRGLYWVHVRIFHRSSSKHITAHRRPPRQDKTLANLVHGLCLVHRSVQGQWSLAQVLRSIGPTQEEYPTIPQHNVNSDNKTTSINPETREKVDTSKYLESLGFRTMCFVTSLEYWTGGLDRAVIEDVLTSICDGIKTRITVYKEASGSASSLEPGHIAGSTVEKVDVMALDNIVTFLCLQTLRPQWFRPEKCWSSLIPSLLSTHESRNITLARAVSCVPVLGALRLCWRAATHSHVSGVHIIKGLDVEMLKNWKISLQNAFNGFARSNDTYTLKLLSFSLYLYVFSTPRLLGISQGDGEKEAWKAVFGELATALQGSNVQSEGRTPRNNPIERRSEKPLVLSALASICLEIIRFEETLARILHQHIVVDGTTLESYSNFRYTPNQMVDKTLISGWDCAPLCSVFPETLISTLKPLAASSYTQPISELDQLSGATEINFHEYCIAYGERLRVHRVRSVLLLAFSASEKTTTMPAEGHATPRNFFRFPHRAAQFGHAEYILLH</sequence>
<proteinExistence type="predicted"/>
<name>A0ACB8U5L1_9APHY</name>
<keyword evidence="2" id="KW-1185">Reference proteome</keyword>
<evidence type="ECO:0000313" key="1">
    <source>
        <dbReference type="EMBL" id="KAI0089543.1"/>
    </source>
</evidence>
<reference evidence="1" key="1">
    <citation type="journal article" date="2021" name="Environ. Microbiol.">
        <title>Gene family expansions and transcriptome signatures uncover fungal adaptations to wood decay.</title>
        <authorList>
            <person name="Hage H."/>
            <person name="Miyauchi S."/>
            <person name="Viragh M."/>
            <person name="Drula E."/>
            <person name="Min B."/>
            <person name="Chaduli D."/>
            <person name="Navarro D."/>
            <person name="Favel A."/>
            <person name="Norest M."/>
            <person name="Lesage-Meessen L."/>
            <person name="Balint B."/>
            <person name="Merenyi Z."/>
            <person name="de Eugenio L."/>
            <person name="Morin E."/>
            <person name="Martinez A.T."/>
            <person name="Baldrian P."/>
            <person name="Stursova M."/>
            <person name="Martinez M.J."/>
            <person name="Novotny C."/>
            <person name="Magnuson J.K."/>
            <person name="Spatafora J.W."/>
            <person name="Maurice S."/>
            <person name="Pangilinan J."/>
            <person name="Andreopoulos W."/>
            <person name="LaButti K."/>
            <person name="Hundley H."/>
            <person name="Na H."/>
            <person name="Kuo A."/>
            <person name="Barry K."/>
            <person name="Lipzen A."/>
            <person name="Henrissat B."/>
            <person name="Riley R."/>
            <person name="Ahrendt S."/>
            <person name="Nagy L.G."/>
            <person name="Grigoriev I.V."/>
            <person name="Martin F."/>
            <person name="Rosso M.N."/>
        </authorList>
    </citation>
    <scope>NUCLEOTIDE SEQUENCE</scope>
    <source>
        <strain evidence="1">CBS 384.51</strain>
    </source>
</reference>
<comment type="caution">
    <text evidence="1">The sequence shown here is derived from an EMBL/GenBank/DDBJ whole genome shotgun (WGS) entry which is preliminary data.</text>
</comment>
<dbReference type="Proteomes" id="UP001055072">
    <property type="component" value="Unassembled WGS sequence"/>
</dbReference>
<organism evidence="1 2">
    <name type="scientific">Irpex rosettiformis</name>
    <dbReference type="NCBI Taxonomy" id="378272"/>
    <lineage>
        <taxon>Eukaryota</taxon>
        <taxon>Fungi</taxon>
        <taxon>Dikarya</taxon>
        <taxon>Basidiomycota</taxon>
        <taxon>Agaricomycotina</taxon>
        <taxon>Agaricomycetes</taxon>
        <taxon>Polyporales</taxon>
        <taxon>Irpicaceae</taxon>
        <taxon>Irpex</taxon>
    </lineage>
</organism>
<dbReference type="EMBL" id="MU274910">
    <property type="protein sequence ID" value="KAI0089543.1"/>
    <property type="molecule type" value="Genomic_DNA"/>
</dbReference>
<protein>
    <submittedName>
        <fullName evidence="1">Uncharacterized protein</fullName>
    </submittedName>
</protein>
<accession>A0ACB8U5L1</accession>